<evidence type="ECO:0000256" key="1">
    <source>
        <dbReference type="SAM" id="MobiDB-lite"/>
    </source>
</evidence>
<sequence>MTSAAAPLCPSLHGREPPTSFLRLPPRWPLPYLHPRRAPHPSAGEPRGSSPASLGGRAARPLRCSLRQAPPTAAALFPCDASSGGAQLRRTAPLLSPALCAPKPPRRRYAPSPHAPPPRPSSVSLHPRHCCVHSGPHGRVRWRVPTPAPIGRDAEHAQQLELGAQPHRHPPP</sequence>
<dbReference type="AlphaFoldDB" id="A0A8T0RHP5"/>
<name>A0A8T0RHP5_PANVG</name>
<feature type="region of interest" description="Disordered" evidence="1">
    <location>
        <begin position="1"/>
        <end position="66"/>
    </location>
</feature>
<dbReference type="Proteomes" id="UP000823388">
    <property type="component" value="Chromosome 6K"/>
</dbReference>
<comment type="caution">
    <text evidence="2">The sequence shown here is derived from an EMBL/GenBank/DDBJ whole genome shotgun (WGS) entry which is preliminary data.</text>
</comment>
<keyword evidence="3" id="KW-1185">Reference proteome</keyword>
<dbReference type="EMBL" id="CM029047">
    <property type="protein sequence ID" value="KAG2584628.1"/>
    <property type="molecule type" value="Genomic_DNA"/>
</dbReference>
<reference evidence="2" key="1">
    <citation type="submission" date="2020-05" db="EMBL/GenBank/DDBJ databases">
        <title>WGS assembly of Panicum virgatum.</title>
        <authorList>
            <person name="Lovell J.T."/>
            <person name="Jenkins J."/>
            <person name="Shu S."/>
            <person name="Juenger T.E."/>
            <person name="Schmutz J."/>
        </authorList>
    </citation>
    <scope>NUCLEOTIDE SEQUENCE</scope>
    <source>
        <strain evidence="2">AP13</strain>
    </source>
</reference>
<feature type="region of interest" description="Disordered" evidence="1">
    <location>
        <begin position="141"/>
        <end position="172"/>
    </location>
</feature>
<feature type="compositionally biased region" description="Low complexity" evidence="1">
    <location>
        <begin position="22"/>
        <end position="33"/>
    </location>
</feature>
<evidence type="ECO:0000313" key="2">
    <source>
        <dbReference type="EMBL" id="KAG2584628.1"/>
    </source>
</evidence>
<feature type="region of interest" description="Disordered" evidence="1">
    <location>
        <begin position="96"/>
        <end position="126"/>
    </location>
</feature>
<accession>A0A8T0RHP5</accession>
<gene>
    <name evidence="2" type="ORF">PVAP13_6KG315306</name>
</gene>
<evidence type="ECO:0000313" key="3">
    <source>
        <dbReference type="Proteomes" id="UP000823388"/>
    </source>
</evidence>
<organism evidence="2 3">
    <name type="scientific">Panicum virgatum</name>
    <name type="common">Blackwell switchgrass</name>
    <dbReference type="NCBI Taxonomy" id="38727"/>
    <lineage>
        <taxon>Eukaryota</taxon>
        <taxon>Viridiplantae</taxon>
        <taxon>Streptophyta</taxon>
        <taxon>Embryophyta</taxon>
        <taxon>Tracheophyta</taxon>
        <taxon>Spermatophyta</taxon>
        <taxon>Magnoliopsida</taxon>
        <taxon>Liliopsida</taxon>
        <taxon>Poales</taxon>
        <taxon>Poaceae</taxon>
        <taxon>PACMAD clade</taxon>
        <taxon>Panicoideae</taxon>
        <taxon>Panicodae</taxon>
        <taxon>Paniceae</taxon>
        <taxon>Panicinae</taxon>
        <taxon>Panicum</taxon>
        <taxon>Panicum sect. Hiantes</taxon>
    </lineage>
</organism>
<protein>
    <submittedName>
        <fullName evidence="2">Uncharacterized protein</fullName>
    </submittedName>
</protein>
<proteinExistence type="predicted"/>